<dbReference type="EMBL" id="CP005957">
    <property type="protein sequence ID" value="AGL62689.1"/>
    <property type="molecule type" value="Genomic_DNA"/>
</dbReference>
<gene>
    <name evidence="1" type="ORF">L336_0990</name>
</gene>
<dbReference type="KEGG" id="saal:L336_0990"/>
<dbReference type="SUPFAM" id="SSF55729">
    <property type="entry name" value="Acyl-CoA N-acyltransferases (Nat)"/>
    <property type="match status" value="1"/>
</dbReference>
<dbReference type="HOGENOM" id="CLU_1692290_0_0_0"/>
<dbReference type="RefSeq" id="WP_015642139.1">
    <property type="nucleotide sequence ID" value="NC_021219.1"/>
</dbReference>
<dbReference type="Proteomes" id="UP000013893">
    <property type="component" value="Chromosome"/>
</dbReference>
<protein>
    <submittedName>
        <fullName evidence="1">Uncharacterized protein</fullName>
    </submittedName>
</protein>
<accession>R4PNY4</accession>
<dbReference type="AlphaFoldDB" id="R4PNY4"/>
<dbReference type="InterPro" id="IPR016181">
    <property type="entry name" value="Acyl_CoA_acyltransferase"/>
</dbReference>
<organism evidence="1 2">
    <name type="scientific">Candidatus Saccharimonas aalborgensis</name>
    <dbReference type="NCBI Taxonomy" id="1332188"/>
    <lineage>
        <taxon>Bacteria</taxon>
        <taxon>Candidatus Saccharimonadota</taxon>
        <taxon>Candidatus Saccharimonadia</taxon>
        <taxon>Candidatus Saccharimonadales</taxon>
        <taxon>Candidatus Saccharimonadaceae</taxon>
        <taxon>Candidatus Saccharimonas</taxon>
    </lineage>
</organism>
<sequence>MTQTSSSHFRWPGDIFGGKAIELAGRVVHPEYQGLGIATDLLTRLVANEKPLYLTTYTRNPAILRMMRHVTSSLAPLDDDHELMALAAAQPHASLRGNVTYHMNRYSEAGLFQGNDPADRPATKGGVPLKEQFPALQSVRHALVVAARVKEEYER</sequence>
<evidence type="ECO:0000313" key="1">
    <source>
        <dbReference type="EMBL" id="AGL62689.1"/>
    </source>
</evidence>
<keyword evidence="2" id="KW-1185">Reference proteome</keyword>
<evidence type="ECO:0000313" key="2">
    <source>
        <dbReference type="Proteomes" id="UP000013893"/>
    </source>
</evidence>
<proteinExistence type="predicted"/>
<dbReference type="STRING" id="1332188.L336_0990"/>
<reference evidence="1 2" key="1">
    <citation type="journal article" date="2013" name="Nat. Biotechnol.">
        <title>Genome sequences of rare, uncultured bacteria obtained by differential coverage binning of multiple metagenomes.</title>
        <authorList>
            <person name="Albertsen M."/>
            <person name="Hugenholtz P."/>
            <person name="Skarshewski A."/>
            <person name="Nielsen K.L."/>
            <person name="Tyson G.W."/>
            <person name="Nielsen P.H."/>
        </authorList>
    </citation>
    <scope>NUCLEOTIDE SEQUENCE [LARGE SCALE GENOMIC DNA]</scope>
    <source>
        <strain evidence="1">TM71</strain>
    </source>
</reference>
<dbReference type="Gene3D" id="3.40.630.30">
    <property type="match status" value="1"/>
</dbReference>
<name>R4PNY4_9BACT</name>
<dbReference type="OrthoDB" id="9796919at2"/>